<evidence type="ECO:0000313" key="4">
    <source>
        <dbReference type="EMBL" id="GMN59948.1"/>
    </source>
</evidence>
<feature type="region of interest" description="Disordered" evidence="2">
    <location>
        <begin position="20"/>
        <end position="43"/>
    </location>
</feature>
<evidence type="ECO:0000256" key="2">
    <source>
        <dbReference type="SAM" id="MobiDB-lite"/>
    </source>
</evidence>
<evidence type="ECO:0000259" key="3">
    <source>
        <dbReference type="Pfam" id="PF12068"/>
    </source>
</evidence>
<dbReference type="EMBL" id="BTGU01000093">
    <property type="protein sequence ID" value="GMN59948.1"/>
    <property type="molecule type" value="Genomic_DNA"/>
</dbReference>
<proteinExistence type="predicted"/>
<keyword evidence="5" id="KW-1185">Reference proteome</keyword>
<reference evidence="4" key="1">
    <citation type="submission" date="2023-07" db="EMBL/GenBank/DDBJ databases">
        <title>draft genome sequence of fig (Ficus carica).</title>
        <authorList>
            <person name="Takahashi T."/>
            <person name="Nishimura K."/>
        </authorList>
    </citation>
    <scope>NUCLEOTIDE SEQUENCE</scope>
</reference>
<gene>
    <name evidence="4" type="ORF">TIFTF001_029038</name>
</gene>
<dbReference type="Pfam" id="PF12068">
    <property type="entry name" value="PH_RBD"/>
    <property type="match status" value="1"/>
</dbReference>
<comment type="caution">
    <text evidence="4">The sequence shown here is derived from an EMBL/GenBank/DDBJ whole genome shotgun (WGS) entry which is preliminary data.</text>
</comment>
<name>A0AA88DR53_FICCA</name>
<protein>
    <recommendedName>
        <fullName evidence="3">Small G protein signalling modulator 1/2 Rab-binding domain-containing protein</fullName>
    </recommendedName>
</protein>
<evidence type="ECO:0000313" key="5">
    <source>
        <dbReference type="Proteomes" id="UP001187192"/>
    </source>
</evidence>
<feature type="region of interest" description="Disordered" evidence="2">
    <location>
        <begin position="198"/>
        <end position="238"/>
    </location>
</feature>
<feature type="compositionally biased region" description="Polar residues" evidence="2">
    <location>
        <begin position="281"/>
        <end position="296"/>
    </location>
</feature>
<dbReference type="Proteomes" id="UP001187192">
    <property type="component" value="Unassembled WGS sequence"/>
</dbReference>
<dbReference type="GO" id="GO:0005096">
    <property type="term" value="F:GTPase activator activity"/>
    <property type="evidence" value="ECO:0007669"/>
    <property type="project" value="UniProtKB-KW"/>
</dbReference>
<sequence>MHETDLHDLSDDADYAASQQQASASIVRSDSGRQSCSSNDSDGAEVVYSKDNVTIHPTQFASERISGRLKLIKQGSSLFMTWIPYKGQSSNARLSEKDRNLYTIRAVPFTEVRSVRRHTPPLGWQYIIVVLSSGLAFPPLYFYNGGVKEFLATIKQHVFLVRSAEDANVFLVNDFQNPLQRTLSSLELPRVVSVASGESSVGESPLGQSQDRSGGNVLDGSLSISQYNGRPRQKVQDPARDLSIHVLEKFSLVTKFARETTSQIFGDAHNNGFGATERRNYSPSSFDYRQKQSNSAEKVYKETPVPSDPLEETGDNRSSLPTLEVIDPHNSWVPIAKLRRSLFHA</sequence>
<evidence type="ECO:0000256" key="1">
    <source>
        <dbReference type="ARBA" id="ARBA00022468"/>
    </source>
</evidence>
<dbReference type="InterPro" id="IPR021935">
    <property type="entry name" value="SGSM1/2_RBD"/>
</dbReference>
<feature type="region of interest" description="Disordered" evidence="2">
    <location>
        <begin position="271"/>
        <end position="322"/>
    </location>
</feature>
<dbReference type="Gene3D" id="2.30.29.230">
    <property type="match status" value="1"/>
</dbReference>
<dbReference type="AlphaFoldDB" id="A0AA88DR53"/>
<organism evidence="4 5">
    <name type="scientific">Ficus carica</name>
    <name type="common">Common fig</name>
    <dbReference type="NCBI Taxonomy" id="3494"/>
    <lineage>
        <taxon>Eukaryota</taxon>
        <taxon>Viridiplantae</taxon>
        <taxon>Streptophyta</taxon>
        <taxon>Embryophyta</taxon>
        <taxon>Tracheophyta</taxon>
        <taxon>Spermatophyta</taxon>
        <taxon>Magnoliopsida</taxon>
        <taxon>eudicotyledons</taxon>
        <taxon>Gunneridae</taxon>
        <taxon>Pentapetalae</taxon>
        <taxon>rosids</taxon>
        <taxon>fabids</taxon>
        <taxon>Rosales</taxon>
        <taxon>Moraceae</taxon>
        <taxon>Ficeae</taxon>
        <taxon>Ficus</taxon>
    </lineage>
</organism>
<accession>A0AA88DR53</accession>
<feature type="compositionally biased region" description="Polar residues" evidence="2">
    <location>
        <begin position="26"/>
        <end position="41"/>
    </location>
</feature>
<keyword evidence="1" id="KW-0343">GTPase activation</keyword>
<feature type="domain" description="Small G protein signalling modulator 1/2 Rab-binding" evidence="3">
    <location>
        <begin position="46"/>
        <end position="187"/>
    </location>
</feature>